<evidence type="ECO:0000259" key="1">
    <source>
        <dbReference type="PROSITE" id="PS50853"/>
    </source>
</evidence>
<dbReference type="Proteomes" id="UP001497623">
    <property type="component" value="Unassembled WGS sequence"/>
</dbReference>
<name>A0AAV2S4X1_MEGNR</name>
<sequence length="134" mass="14171">ATRAGTGPPSTEVICTTTEDVGGIPAGIRVIQSGSSDAVVSWLPPFPATGVLQGYTLYHRSPGAHRPVQLSLHNQATSYTLTHLSQGSHQLWLTARTRLGEGKPTNTVTLNLRDQNVWGVSSIGRKLVSSAGQD</sequence>
<feature type="domain" description="Fibronectin type-III" evidence="1">
    <location>
        <begin position="24"/>
        <end position="115"/>
    </location>
</feature>
<feature type="non-terminal residue" evidence="2">
    <location>
        <position position="134"/>
    </location>
</feature>
<dbReference type="AlphaFoldDB" id="A0AAV2S4X1"/>
<protein>
    <recommendedName>
        <fullName evidence="1">Fibronectin type-III domain-containing protein</fullName>
    </recommendedName>
</protein>
<dbReference type="PROSITE" id="PS50853">
    <property type="entry name" value="FN3"/>
    <property type="match status" value="1"/>
</dbReference>
<dbReference type="Gene3D" id="2.60.40.10">
    <property type="entry name" value="Immunoglobulins"/>
    <property type="match status" value="1"/>
</dbReference>
<organism evidence="2 3">
    <name type="scientific">Meganyctiphanes norvegica</name>
    <name type="common">Northern krill</name>
    <name type="synonym">Thysanopoda norvegica</name>
    <dbReference type="NCBI Taxonomy" id="48144"/>
    <lineage>
        <taxon>Eukaryota</taxon>
        <taxon>Metazoa</taxon>
        <taxon>Ecdysozoa</taxon>
        <taxon>Arthropoda</taxon>
        <taxon>Crustacea</taxon>
        <taxon>Multicrustacea</taxon>
        <taxon>Malacostraca</taxon>
        <taxon>Eumalacostraca</taxon>
        <taxon>Eucarida</taxon>
        <taxon>Euphausiacea</taxon>
        <taxon>Euphausiidae</taxon>
        <taxon>Meganyctiphanes</taxon>
    </lineage>
</organism>
<reference evidence="2 3" key="1">
    <citation type="submission" date="2024-05" db="EMBL/GenBank/DDBJ databases">
        <authorList>
            <person name="Wallberg A."/>
        </authorList>
    </citation>
    <scope>NUCLEOTIDE SEQUENCE [LARGE SCALE GENOMIC DNA]</scope>
</reference>
<gene>
    <name evidence="2" type="ORF">MNOR_LOCUS33201</name>
</gene>
<proteinExistence type="predicted"/>
<dbReference type="InterPro" id="IPR013783">
    <property type="entry name" value="Ig-like_fold"/>
</dbReference>
<evidence type="ECO:0000313" key="2">
    <source>
        <dbReference type="EMBL" id="CAL4164967.1"/>
    </source>
</evidence>
<evidence type="ECO:0000313" key="3">
    <source>
        <dbReference type="Proteomes" id="UP001497623"/>
    </source>
</evidence>
<keyword evidence="3" id="KW-1185">Reference proteome</keyword>
<dbReference type="SMART" id="SM00060">
    <property type="entry name" value="FN3"/>
    <property type="match status" value="1"/>
</dbReference>
<feature type="non-terminal residue" evidence="2">
    <location>
        <position position="1"/>
    </location>
</feature>
<dbReference type="InterPro" id="IPR003961">
    <property type="entry name" value="FN3_dom"/>
</dbReference>
<dbReference type="CDD" id="cd00063">
    <property type="entry name" value="FN3"/>
    <property type="match status" value="1"/>
</dbReference>
<dbReference type="Pfam" id="PF00041">
    <property type="entry name" value="fn3"/>
    <property type="match status" value="1"/>
</dbReference>
<accession>A0AAV2S4X1</accession>
<dbReference type="InterPro" id="IPR036116">
    <property type="entry name" value="FN3_sf"/>
</dbReference>
<dbReference type="SUPFAM" id="SSF49265">
    <property type="entry name" value="Fibronectin type III"/>
    <property type="match status" value="1"/>
</dbReference>
<comment type="caution">
    <text evidence="2">The sequence shown here is derived from an EMBL/GenBank/DDBJ whole genome shotgun (WGS) entry which is preliminary data.</text>
</comment>
<dbReference type="EMBL" id="CAXKWB010047172">
    <property type="protein sequence ID" value="CAL4164967.1"/>
    <property type="molecule type" value="Genomic_DNA"/>
</dbReference>